<evidence type="ECO:0000313" key="2">
    <source>
        <dbReference type="Proteomes" id="UP000091857"/>
    </source>
</evidence>
<proteinExistence type="predicted"/>
<sequence length="127" mass="15702">MLLTSTLRVKLFHNLQVKRKNDDYKVKEIERLLMRRSMKTRQFVEREKKNKTIIIKYYIYFTNTLKNIIIILIKINKQHCTLLVDMGRYYYFLEFFFWWVCKGVFGIIYLFFLGEIGFGWVRVHRDL</sequence>
<gene>
    <name evidence="1" type="ORF">MANES_03G095816v8</name>
</gene>
<accession>A0ACB7HZN1</accession>
<dbReference type="Proteomes" id="UP000091857">
    <property type="component" value="Chromosome 3"/>
</dbReference>
<evidence type="ECO:0000313" key="1">
    <source>
        <dbReference type="EMBL" id="KAG8657690.1"/>
    </source>
</evidence>
<reference evidence="2" key="1">
    <citation type="journal article" date="2016" name="Nat. Biotechnol.">
        <title>Sequencing wild and cultivated cassava and related species reveals extensive interspecific hybridization and genetic diversity.</title>
        <authorList>
            <person name="Bredeson J.V."/>
            <person name="Lyons J.B."/>
            <person name="Prochnik S.E."/>
            <person name="Wu G.A."/>
            <person name="Ha C.M."/>
            <person name="Edsinger-Gonzales E."/>
            <person name="Grimwood J."/>
            <person name="Schmutz J."/>
            <person name="Rabbi I.Y."/>
            <person name="Egesi C."/>
            <person name="Nauluvula P."/>
            <person name="Lebot V."/>
            <person name="Ndunguru J."/>
            <person name="Mkamilo G."/>
            <person name="Bart R.S."/>
            <person name="Setter T.L."/>
            <person name="Gleadow R.M."/>
            <person name="Kulakow P."/>
            <person name="Ferguson M.E."/>
            <person name="Rounsley S."/>
            <person name="Rokhsar D.S."/>
        </authorList>
    </citation>
    <scope>NUCLEOTIDE SEQUENCE [LARGE SCALE GENOMIC DNA]</scope>
    <source>
        <strain evidence="2">cv. AM560-2</strain>
    </source>
</reference>
<protein>
    <submittedName>
        <fullName evidence="1">Uncharacterized protein</fullName>
    </submittedName>
</protein>
<comment type="caution">
    <text evidence="1">The sequence shown here is derived from an EMBL/GenBank/DDBJ whole genome shotgun (WGS) entry which is preliminary data.</text>
</comment>
<keyword evidence="2" id="KW-1185">Reference proteome</keyword>
<name>A0ACB7HZN1_MANES</name>
<organism evidence="1 2">
    <name type="scientific">Manihot esculenta</name>
    <name type="common">Cassava</name>
    <name type="synonym">Jatropha manihot</name>
    <dbReference type="NCBI Taxonomy" id="3983"/>
    <lineage>
        <taxon>Eukaryota</taxon>
        <taxon>Viridiplantae</taxon>
        <taxon>Streptophyta</taxon>
        <taxon>Embryophyta</taxon>
        <taxon>Tracheophyta</taxon>
        <taxon>Spermatophyta</taxon>
        <taxon>Magnoliopsida</taxon>
        <taxon>eudicotyledons</taxon>
        <taxon>Gunneridae</taxon>
        <taxon>Pentapetalae</taxon>
        <taxon>rosids</taxon>
        <taxon>fabids</taxon>
        <taxon>Malpighiales</taxon>
        <taxon>Euphorbiaceae</taxon>
        <taxon>Crotonoideae</taxon>
        <taxon>Manihoteae</taxon>
        <taxon>Manihot</taxon>
    </lineage>
</organism>
<dbReference type="EMBL" id="CM004389">
    <property type="protein sequence ID" value="KAG8657690.1"/>
    <property type="molecule type" value="Genomic_DNA"/>
</dbReference>